<evidence type="ECO:0000313" key="2">
    <source>
        <dbReference type="EMBL" id="QNP90675.1"/>
    </source>
</evidence>
<organism evidence="2 3">
    <name type="scientific">Corynebacterium lujinxingii</name>
    <dbReference type="NCBI Taxonomy" id="2763010"/>
    <lineage>
        <taxon>Bacteria</taxon>
        <taxon>Bacillati</taxon>
        <taxon>Actinomycetota</taxon>
        <taxon>Actinomycetes</taxon>
        <taxon>Mycobacteriales</taxon>
        <taxon>Corynebacteriaceae</taxon>
        <taxon>Corynebacterium</taxon>
    </lineage>
</organism>
<evidence type="ECO:0008006" key="5">
    <source>
        <dbReference type="Google" id="ProtNLM"/>
    </source>
</evidence>
<protein>
    <recommendedName>
        <fullName evidence="5">TIGR02569 family protein</fullName>
    </recommendedName>
</protein>
<dbReference type="KEGG" id="cluj:IAU68_02525"/>
<evidence type="ECO:0000313" key="1">
    <source>
        <dbReference type="EMBL" id="MBC3179122.1"/>
    </source>
</evidence>
<evidence type="ECO:0000313" key="4">
    <source>
        <dbReference type="Proteomes" id="UP000642876"/>
    </source>
</evidence>
<dbReference type="RefSeq" id="WP_171194205.1">
    <property type="nucleotide sequence ID" value="NZ_CP061032.1"/>
</dbReference>
<proteinExistence type="predicted"/>
<dbReference type="EMBL" id="CP061032">
    <property type="protein sequence ID" value="QNP90675.1"/>
    <property type="molecule type" value="Genomic_DNA"/>
</dbReference>
<dbReference type="Proteomes" id="UP000642876">
    <property type="component" value="Unassembled WGS sequence"/>
</dbReference>
<dbReference type="EMBL" id="JACMYE010000005">
    <property type="protein sequence ID" value="MBC3179122.1"/>
    <property type="molecule type" value="Genomic_DNA"/>
</dbReference>
<reference evidence="3 4" key="1">
    <citation type="submission" date="2020-08" db="EMBL/GenBank/DDBJ databases">
        <title>novel species in genus Corynebacterium.</title>
        <authorList>
            <person name="Zhang G."/>
        </authorList>
    </citation>
    <scope>NUCLEOTIDE SEQUENCE [LARGE SCALE GENOMIC DNA]</scope>
    <source>
        <strain evidence="2">Zg-917</strain>
        <strain evidence="3 4">zg-917</strain>
    </source>
</reference>
<name>A0A7H0K059_9CORY</name>
<gene>
    <name evidence="1" type="ORF">H7348_07330</name>
    <name evidence="2" type="ORF">IAU68_02525</name>
</gene>
<accession>A0A7H0K059</accession>
<keyword evidence="4" id="KW-1185">Reference proteome</keyword>
<dbReference type="Proteomes" id="UP000516235">
    <property type="component" value="Chromosome"/>
</dbReference>
<evidence type="ECO:0000313" key="3">
    <source>
        <dbReference type="Proteomes" id="UP000516235"/>
    </source>
</evidence>
<sequence>MTVPAHVLSAFQLDDETPAPAGQFWDDGLRFGRVVLARATETSAWSGKAREKAEPPEGLRISRSVRATDGRLIVGGYRATEFAPGEPRERVDEAVAAALRYDDAVDGIDVPAGESSLTWIADDRAVWRGSVVSGGVVAHLDFLAHLLFDGHAAPVLTDFAPSADLRPRGFTAALVMVDGLLAGAVDTDILARWSHVPRLQYLAQQAVEYRRRTTRGLGSDVCSIDDIAEVVASY</sequence>
<dbReference type="AlphaFoldDB" id="A0A7H0K059"/>